<dbReference type="Pfam" id="PF00581">
    <property type="entry name" value="Rhodanese"/>
    <property type="match status" value="1"/>
</dbReference>
<dbReference type="Proteomes" id="UP001268089">
    <property type="component" value="Unassembled WGS sequence"/>
</dbReference>
<name>A0ABU1ZIZ6_9BURK</name>
<dbReference type="Pfam" id="PF26341">
    <property type="entry name" value="AAA_SelU"/>
    <property type="match status" value="1"/>
</dbReference>
<dbReference type="InterPro" id="IPR017582">
    <property type="entry name" value="SelU"/>
</dbReference>
<organism evidence="3 4">
    <name type="scientific">Rhodoferax saidenbachensis</name>
    <dbReference type="NCBI Taxonomy" id="1484693"/>
    <lineage>
        <taxon>Bacteria</taxon>
        <taxon>Pseudomonadati</taxon>
        <taxon>Pseudomonadota</taxon>
        <taxon>Betaproteobacteria</taxon>
        <taxon>Burkholderiales</taxon>
        <taxon>Comamonadaceae</taxon>
        <taxon>Rhodoferax</taxon>
    </lineage>
</organism>
<dbReference type="InterPro" id="IPR036873">
    <property type="entry name" value="Rhodanese-like_dom_sf"/>
</dbReference>
<dbReference type="InterPro" id="IPR001763">
    <property type="entry name" value="Rhodanese-like_dom"/>
</dbReference>
<protein>
    <submittedName>
        <fullName evidence="3">tRNA 2-selenouridine synthase</fullName>
        <ecNumber evidence="3">2.9.1.-</ecNumber>
    </submittedName>
</protein>
<keyword evidence="3" id="KW-0808">Transferase</keyword>
<evidence type="ECO:0000256" key="1">
    <source>
        <dbReference type="ARBA" id="ARBA00023266"/>
    </source>
</evidence>
<accession>A0ABU1ZIZ6</accession>
<dbReference type="NCBIfam" id="NF008750">
    <property type="entry name" value="PRK11784.1-2"/>
    <property type="match status" value="1"/>
</dbReference>
<dbReference type="PANTHER" id="PTHR30401:SF0">
    <property type="entry name" value="TRNA 2-SELENOURIDINE SYNTHASE"/>
    <property type="match status" value="1"/>
</dbReference>
<keyword evidence="1" id="KW-0711">Selenium</keyword>
<dbReference type="Gene3D" id="3.40.250.10">
    <property type="entry name" value="Rhodanese-like domain"/>
    <property type="match status" value="1"/>
</dbReference>
<dbReference type="NCBIfam" id="NF008752">
    <property type="entry name" value="PRK11784.1-4"/>
    <property type="match status" value="1"/>
</dbReference>
<gene>
    <name evidence="3" type="ORF">J2X15_000719</name>
</gene>
<dbReference type="EMBL" id="JAVDXO010000001">
    <property type="protein sequence ID" value="MDR7305453.1"/>
    <property type="molecule type" value="Genomic_DNA"/>
</dbReference>
<feature type="domain" description="Rhodanese" evidence="2">
    <location>
        <begin position="21"/>
        <end position="137"/>
    </location>
</feature>
<proteinExistence type="predicted"/>
<evidence type="ECO:0000313" key="4">
    <source>
        <dbReference type="Proteomes" id="UP001268089"/>
    </source>
</evidence>
<dbReference type="NCBIfam" id="TIGR03167">
    <property type="entry name" value="tRNA_sel_U_synt"/>
    <property type="match status" value="1"/>
</dbReference>
<keyword evidence="4" id="KW-1185">Reference proteome</keyword>
<evidence type="ECO:0000313" key="3">
    <source>
        <dbReference type="EMBL" id="MDR7305453.1"/>
    </source>
</evidence>
<evidence type="ECO:0000259" key="2">
    <source>
        <dbReference type="PROSITE" id="PS50206"/>
    </source>
</evidence>
<dbReference type="SMART" id="SM00450">
    <property type="entry name" value="RHOD"/>
    <property type="match status" value="1"/>
</dbReference>
<dbReference type="SUPFAM" id="SSF52821">
    <property type="entry name" value="Rhodanese/Cell cycle control phosphatase"/>
    <property type="match status" value="1"/>
</dbReference>
<dbReference type="RefSeq" id="WP_310339547.1">
    <property type="nucleotide sequence ID" value="NZ_JAVDXO010000001.1"/>
</dbReference>
<dbReference type="GO" id="GO:0016740">
    <property type="term" value="F:transferase activity"/>
    <property type="evidence" value="ECO:0007669"/>
    <property type="project" value="UniProtKB-KW"/>
</dbReference>
<reference evidence="3 4" key="1">
    <citation type="submission" date="2023-07" db="EMBL/GenBank/DDBJ databases">
        <title>Sorghum-associated microbial communities from plants grown in Nebraska, USA.</title>
        <authorList>
            <person name="Schachtman D."/>
        </authorList>
    </citation>
    <scope>NUCLEOTIDE SEQUENCE [LARGE SCALE GENOMIC DNA]</scope>
    <source>
        <strain evidence="3 4">BE308</strain>
    </source>
</reference>
<dbReference type="PANTHER" id="PTHR30401">
    <property type="entry name" value="TRNA 2-SELENOURIDINE SYNTHASE"/>
    <property type="match status" value="1"/>
</dbReference>
<dbReference type="InterPro" id="IPR058840">
    <property type="entry name" value="AAA_SelU"/>
</dbReference>
<sequence>MSLKLMAAAQALAQLDQFDAVIDARSEGEYALDHLPGAQNWPTLHDDERITIGTLYKQVSPFEARKLGGVVAARNIASNIEAHALDKPKHWAPLTYCWRGGQRSGSLSLVMDQIGFKVTLVEGGYKAFRAAMLEDIPLQAERLQLEVVCGTTGCGKTRLLHALAAEGAQVLDLEGLANHRSSLLGAVPGLPQPTQKRFDTLVWDTLRRFDATRPVYVESESKKIGNLTLPTALVERMHGSPCLQLSLPTEERIALLLEDYRHLVQDTAYFCHRLDVMAEFRGKAVVQGWKDQVLAGNFRPVVQDLLAQHYDPSYLKSMQNHFRQYGNARSITASNRSAEAMRQLAQALLAP</sequence>
<dbReference type="PROSITE" id="PS50206">
    <property type="entry name" value="RHODANESE_3"/>
    <property type="match status" value="1"/>
</dbReference>
<comment type="caution">
    <text evidence="3">The sequence shown here is derived from an EMBL/GenBank/DDBJ whole genome shotgun (WGS) entry which is preliminary data.</text>
</comment>
<dbReference type="EC" id="2.9.1.-" evidence="3"/>